<dbReference type="OrthoDB" id="5986190at2759"/>
<sequence>MNLLNISKINDAIELFHFVLCIRLQTLHDLHIDVAESYHCLGSAYYHKGEYDRSIEYDKKSLKIRLGDDHPDIATSYNNLGSAYANKGEYDKAIEYYEKSLEIRLNKLEHDHLY</sequence>
<keyword evidence="5" id="KW-1185">Reference proteome</keyword>
<dbReference type="PROSITE" id="PS50293">
    <property type="entry name" value="TPR_REGION"/>
    <property type="match status" value="1"/>
</dbReference>
<feature type="repeat" description="TPR" evidence="3">
    <location>
        <begin position="35"/>
        <end position="68"/>
    </location>
</feature>
<dbReference type="SUPFAM" id="SSF48452">
    <property type="entry name" value="TPR-like"/>
    <property type="match status" value="1"/>
</dbReference>
<organism evidence="4 5">
    <name type="scientific">Reticulomyxa filosa</name>
    <dbReference type="NCBI Taxonomy" id="46433"/>
    <lineage>
        <taxon>Eukaryota</taxon>
        <taxon>Sar</taxon>
        <taxon>Rhizaria</taxon>
        <taxon>Retaria</taxon>
        <taxon>Foraminifera</taxon>
        <taxon>Monothalamids</taxon>
        <taxon>Reticulomyxidae</taxon>
        <taxon>Reticulomyxa</taxon>
    </lineage>
</organism>
<dbReference type="SMART" id="SM00028">
    <property type="entry name" value="TPR"/>
    <property type="match status" value="2"/>
</dbReference>
<evidence type="ECO:0000256" key="2">
    <source>
        <dbReference type="ARBA" id="ARBA00022803"/>
    </source>
</evidence>
<accession>X6LCX5</accession>
<dbReference type="EMBL" id="ASPP01045305">
    <property type="protein sequence ID" value="ETN98961.1"/>
    <property type="molecule type" value="Genomic_DNA"/>
</dbReference>
<dbReference type="Proteomes" id="UP000023152">
    <property type="component" value="Unassembled WGS sequence"/>
</dbReference>
<proteinExistence type="predicted"/>
<evidence type="ECO:0000313" key="5">
    <source>
        <dbReference type="Proteomes" id="UP000023152"/>
    </source>
</evidence>
<dbReference type="InterPro" id="IPR011990">
    <property type="entry name" value="TPR-like_helical_dom_sf"/>
</dbReference>
<reference evidence="4 5" key="1">
    <citation type="journal article" date="2013" name="Curr. Biol.">
        <title>The Genome of the Foraminiferan Reticulomyxa filosa.</title>
        <authorList>
            <person name="Glockner G."/>
            <person name="Hulsmann N."/>
            <person name="Schleicher M."/>
            <person name="Noegel A.A."/>
            <person name="Eichinger L."/>
            <person name="Gallinger C."/>
            <person name="Pawlowski J."/>
            <person name="Sierra R."/>
            <person name="Euteneuer U."/>
            <person name="Pillet L."/>
            <person name="Moustafa A."/>
            <person name="Platzer M."/>
            <person name="Groth M."/>
            <person name="Szafranski K."/>
            <person name="Schliwa M."/>
        </authorList>
    </citation>
    <scope>NUCLEOTIDE SEQUENCE [LARGE SCALE GENOMIC DNA]</scope>
</reference>
<protein>
    <submittedName>
        <fullName evidence="4">Uncharacterized protein</fullName>
    </submittedName>
</protein>
<dbReference type="AlphaFoldDB" id="X6LCX5"/>
<keyword evidence="2 3" id="KW-0802">TPR repeat</keyword>
<dbReference type="PANTHER" id="PTHR45641:SF1">
    <property type="entry name" value="AAA+ ATPASE DOMAIN-CONTAINING PROTEIN"/>
    <property type="match status" value="1"/>
</dbReference>
<name>X6LCX5_RETFI</name>
<dbReference type="PANTHER" id="PTHR45641">
    <property type="entry name" value="TETRATRICOPEPTIDE REPEAT PROTEIN (AFU_ORTHOLOGUE AFUA_6G03870)"/>
    <property type="match status" value="1"/>
</dbReference>
<evidence type="ECO:0000256" key="3">
    <source>
        <dbReference type="PROSITE-ProRule" id="PRU00339"/>
    </source>
</evidence>
<dbReference type="InterPro" id="IPR019734">
    <property type="entry name" value="TPR_rpt"/>
</dbReference>
<feature type="non-terminal residue" evidence="4">
    <location>
        <position position="114"/>
    </location>
</feature>
<feature type="repeat" description="TPR" evidence="3">
    <location>
        <begin position="74"/>
        <end position="107"/>
    </location>
</feature>
<dbReference type="PROSITE" id="PS50005">
    <property type="entry name" value="TPR"/>
    <property type="match status" value="2"/>
</dbReference>
<evidence type="ECO:0000256" key="1">
    <source>
        <dbReference type="ARBA" id="ARBA00022737"/>
    </source>
</evidence>
<dbReference type="Gene3D" id="1.25.40.10">
    <property type="entry name" value="Tetratricopeptide repeat domain"/>
    <property type="match status" value="1"/>
</dbReference>
<gene>
    <name evidence="4" type="ORF">RFI_38526</name>
</gene>
<keyword evidence="1" id="KW-0677">Repeat</keyword>
<comment type="caution">
    <text evidence="4">The sequence shown here is derived from an EMBL/GenBank/DDBJ whole genome shotgun (WGS) entry which is preliminary data.</text>
</comment>
<dbReference type="Pfam" id="PF13424">
    <property type="entry name" value="TPR_12"/>
    <property type="match status" value="1"/>
</dbReference>
<evidence type="ECO:0000313" key="4">
    <source>
        <dbReference type="EMBL" id="ETN98961.1"/>
    </source>
</evidence>